<comment type="caution">
    <text evidence="1">The sequence shown here is derived from an EMBL/GenBank/DDBJ whole genome shotgun (WGS) entry which is preliminary data.</text>
</comment>
<dbReference type="Proteomes" id="UP001359559">
    <property type="component" value="Unassembled WGS sequence"/>
</dbReference>
<name>A0AAN9F999_CLITE</name>
<dbReference type="EMBL" id="JAYKXN010000007">
    <property type="protein sequence ID" value="KAK7270965.1"/>
    <property type="molecule type" value="Genomic_DNA"/>
</dbReference>
<organism evidence="1 2">
    <name type="scientific">Clitoria ternatea</name>
    <name type="common">Butterfly pea</name>
    <dbReference type="NCBI Taxonomy" id="43366"/>
    <lineage>
        <taxon>Eukaryota</taxon>
        <taxon>Viridiplantae</taxon>
        <taxon>Streptophyta</taxon>
        <taxon>Embryophyta</taxon>
        <taxon>Tracheophyta</taxon>
        <taxon>Spermatophyta</taxon>
        <taxon>Magnoliopsida</taxon>
        <taxon>eudicotyledons</taxon>
        <taxon>Gunneridae</taxon>
        <taxon>Pentapetalae</taxon>
        <taxon>rosids</taxon>
        <taxon>fabids</taxon>
        <taxon>Fabales</taxon>
        <taxon>Fabaceae</taxon>
        <taxon>Papilionoideae</taxon>
        <taxon>50 kb inversion clade</taxon>
        <taxon>NPAAA clade</taxon>
        <taxon>indigoferoid/millettioid clade</taxon>
        <taxon>Phaseoleae</taxon>
        <taxon>Clitoria</taxon>
    </lineage>
</organism>
<gene>
    <name evidence="1" type="ORF">RJT34_26512</name>
</gene>
<dbReference type="AlphaFoldDB" id="A0AAN9F999"/>
<reference evidence="1 2" key="1">
    <citation type="submission" date="2024-01" db="EMBL/GenBank/DDBJ databases">
        <title>The genomes of 5 underutilized Papilionoideae crops provide insights into root nodulation and disease resistance.</title>
        <authorList>
            <person name="Yuan L."/>
        </authorList>
    </citation>
    <scope>NUCLEOTIDE SEQUENCE [LARGE SCALE GENOMIC DNA]</scope>
    <source>
        <strain evidence="1">LY-2023</strain>
        <tissue evidence="1">Leaf</tissue>
    </source>
</reference>
<protein>
    <submittedName>
        <fullName evidence="1">Uncharacterized protein</fullName>
    </submittedName>
</protein>
<keyword evidence="2" id="KW-1185">Reference proteome</keyword>
<accession>A0AAN9F999</accession>
<sequence length="90" mass="10122">MHTYYIYTTRTQITTLSHIVPLCLISSPLKIFQPMLLSLDSLSLFPNTINLFVTFILPFYNVFAECAAASPCLSQMRNSISCGSRNRNIG</sequence>
<proteinExistence type="predicted"/>
<evidence type="ECO:0000313" key="1">
    <source>
        <dbReference type="EMBL" id="KAK7270965.1"/>
    </source>
</evidence>
<evidence type="ECO:0000313" key="2">
    <source>
        <dbReference type="Proteomes" id="UP001359559"/>
    </source>
</evidence>